<dbReference type="AlphaFoldDB" id="A0A0F9BTX7"/>
<reference evidence="1" key="1">
    <citation type="journal article" date="2015" name="Nature">
        <title>Complex archaea that bridge the gap between prokaryotes and eukaryotes.</title>
        <authorList>
            <person name="Spang A."/>
            <person name="Saw J.H."/>
            <person name="Jorgensen S.L."/>
            <person name="Zaremba-Niedzwiedzka K."/>
            <person name="Martijn J."/>
            <person name="Lind A.E."/>
            <person name="van Eijk R."/>
            <person name="Schleper C."/>
            <person name="Guy L."/>
            <person name="Ettema T.J."/>
        </authorList>
    </citation>
    <scope>NUCLEOTIDE SEQUENCE</scope>
</reference>
<dbReference type="EMBL" id="LAZR01039292">
    <property type="protein sequence ID" value="KKL17352.1"/>
    <property type="molecule type" value="Genomic_DNA"/>
</dbReference>
<organism evidence="1">
    <name type="scientific">marine sediment metagenome</name>
    <dbReference type="NCBI Taxonomy" id="412755"/>
    <lineage>
        <taxon>unclassified sequences</taxon>
        <taxon>metagenomes</taxon>
        <taxon>ecological metagenomes</taxon>
    </lineage>
</organism>
<accession>A0A0F9BTX7</accession>
<evidence type="ECO:0000313" key="1">
    <source>
        <dbReference type="EMBL" id="KKL17352.1"/>
    </source>
</evidence>
<proteinExistence type="predicted"/>
<sequence>MAECTMTELAEGTIEVRLKLNGILYALGMELKEFPTEEALYRGLEEANECLTATLREQGHWPDDG</sequence>
<gene>
    <name evidence="1" type="ORF">LCGC14_2486400</name>
</gene>
<name>A0A0F9BTX7_9ZZZZ</name>
<comment type="caution">
    <text evidence="1">The sequence shown here is derived from an EMBL/GenBank/DDBJ whole genome shotgun (WGS) entry which is preliminary data.</text>
</comment>
<protein>
    <submittedName>
        <fullName evidence="1">Uncharacterized protein</fullName>
    </submittedName>
</protein>